<sequence length="68" mass="7975">MNKRKRNPEKIFKANDTTYLIKFVKKALELNSKLYQSLCDNVKEVLGIIVSLLMNRTCVKDKSDRKRS</sequence>
<keyword evidence="2" id="KW-1185">Reference proteome</keyword>
<comment type="caution">
    <text evidence="1">The sequence shown here is derived from an EMBL/GenBank/DDBJ whole genome shotgun (WGS) entry which is preliminary data.</text>
</comment>
<organism evidence="1 2">
    <name type="scientific">Funneliformis caledonium</name>
    <dbReference type="NCBI Taxonomy" id="1117310"/>
    <lineage>
        <taxon>Eukaryota</taxon>
        <taxon>Fungi</taxon>
        <taxon>Fungi incertae sedis</taxon>
        <taxon>Mucoromycota</taxon>
        <taxon>Glomeromycotina</taxon>
        <taxon>Glomeromycetes</taxon>
        <taxon>Glomerales</taxon>
        <taxon>Glomeraceae</taxon>
        <taxon>Funneliformis</taxon>
    </lineage>
</organism>
<proteinExistence type="predicted"/>
<dbReference type="OrthoDB" id="2370786at2759"/>
<dbReference type="EMBL" id="CAJVPQ010004896">
    <property type="protein sequence ID" value="CAG8660172.1"/>
    <property type="molecule type" value="Genomic_DNA"/>
</dbReference>
<gene>
    <name evidence="1" type="ORF">FCALED_LOCUS11510</name>
</gene>
<evidence type="ECO:0000313" key="2">
    <source>
        <dbReference type="Proteomes" id="UP000789570"/>
    </source>
</evidence>
<protein>
    <submittedName>
        <fullName evidence="1">7910_t:CDS:1</fullName>
    </submittedName>
</protein>
<evidence type="ECO:0000313" key="1">
    <source>
        <dbReference type="EMBL" id="CAG8660172.1"/>
    </source>
</evidence>
<accession>A0A9N9E543</accession>
<reference evidence="1" key="1">
    <citation type="submission" date="2021-06" db="EMBL/GenBank/DDBJ databases">
        <authorList>
            <person name="Kallberg Y."/>
            <person name="Tangrot J."/>
            <person name="Rosling A."/>
        </authorList>
    </citation>
    <scope>NUCLEOTIDE SEQUENCE</scope>
    <source>
        <strain evidence="1">UK204</strain>
    </source>
</reference>
<dbReference type="AlphaFoldDB" id="A0A9N9E543"/>
<name>A0A9N9E543_9GLOM</name>
<dbReference type="Proteomes" id="UP000789570">
    <property type="component" value="Unassembled WGS sequence"/>
</dbReference>